<feature type="domain" description="Myosin motor" evidence="23">
    <location>
        <begin position="459"/>
        <end position="1096"/>
    </location>
</feature>
<dbReference type="Gene3D" id="6.20.240.20">
    <property type="match status" value="1"/>
</dbReference>
<dbReference type="InterPro" id="IPR000299">
    <property type="entry name" value="FERM_domain"/>
</dbReference>
<evidence type="ECO:0000256" key="8">
    <source>
        <dbReference type="ARBA" id="ARBA00022737"/>
    </source>
</evidence>
<feature type="compositionally biased region" description="Polar residues" evidence="18">
    <location>
        <begin position="1821"/>
        <end position="1833"/>
    </location>
</feature>
<feature type="transmembrane region" description="Helical" evidence="19">
    <location>
        <begin position="390"/>
        <end position="408"/>
    </location>
</feature>
<dbReference type="GO" id="GO:0120025">
    <property type="term" value="C:plasma membrane bounded cell projection"/>
    <property type="evidence" value="ECO:0007669"/>
    <property type="project" value="UniProtKB-ARBA"/>
</dbReference>
<dbReference type="Pfam" id="PF00784">
    <property type="entry name" value="MyTH4"/>
    <property type="match status" value="2"/>
</dbReference>
<dbReference type="PROSITE" id="PS51016">
    <property type="entry name" value="MYTH4"/>
    <property type="match status" value="2"/>
</dbReference>
<dbReference type="Gene3D" id="1.20.1250.20">
    <property type="entry name" value="MFS general substrate transporter like domains"/>
    <property type="match status" value="1"/>
</dbReference>
<evidence type="ECO:0000256" key="11">
    <source>
        <dbReference type="ARBA" id="ARBA00022989"/>
    </source>
</evidence>
<keyword evidence="8" id="KW-0677">Repeat</keyword>
<dbReference type="GO" id="GO:0003779">
    <property type="term" value="F:actin binding"/>
    <property type="evidence" value="ECO:0007669"/>
    <property type="project" value="UniProtKB-KW"/>
</dbReference>
<evidence type="ECO:0000256" key="13">
    <source>
        <dbReference type="ARBA" id="ARBA00023136"/>
    </source>
</evidence>
<evidence type="ECO:0000259" key="22">
    <source>
        <dbReference type="PROSITE" id="PS51016"/>
    </source>
</evidence>
<protein>
    <submittedName>
        <fullName evidence="25">Uncharacterized protein</fullName>
    </submittedName>
</protein>
<feature type="compositionally biased region" description="Basic and acidic residues" evidence="18">
    <location>
        <begin position="2396"/>
        <end position="2405"/>
    </location>
</feature>
<keyword evidence="5 16" id="KW-0728">SH3 domain</keyword>
<dbReference type="SUPFAM" id="SSF50729">
    <property type="entry name" value="PH domain-like"/>
    <property type="match status" value="1"/>
</dbReference>
<dbReference type="InterPro" id="IPR010291">
    <property type="entry name" value="Ion_channel_UNC-93"/>
</dbReference>
<feature type="compositionally biased region" description="Polar residues" evidence="18">
    <location>
        <begin position="1517"/>
        <end position="1533"/>
    </location>
</feature>
<feature type="compositionally biased region" description="Basic and acidic residues" evidence="18">
    <location>
        <begin position="1553"/>
        <end position="1587"/>
    </location>
</feature>
<feature type="transmembrane region" description="Helical" evidence="19">
    <location>
        <begin position="102"/>
        <end position="125"/>
    </location>
</feature>
<evidence type="ECO:0000256" key="7">
    <source>
        <dbReference type="ARBA" id="ARBA00022692"/>
    </source>
</evidence>
<feature type="region of interest" description="Disordered" evidence="18">
    <location>
        <begin position="1553"/>
        <end position="1603"/>
    </location>
</feature>
<feature type="compositionally biased region" description="Basic and acidic residues" evidence="18">
    <location>
        <begin position="2414"/>
        <end position="2431"/>
    </location>
</feature>
<feature type="region of interest" description="Disordered" evidence="18">
    <location>
        <begin position="1818"/>
        <end position="1846"/>
    </location>
</feature>
<evidence type="ECO:0000256" key="1">
    <source>
        <dbReference type="ARBA" id="ARBA00004141"/>
    </source>
</evidence>
<reference evidence="25" key="1">
    <citation type="submission" date="2024-02" db="UniProtKB">
        <authorList>
            <consortium name="WormBaseParasite"/>
        </authorList>
    </citation>
    <scope>IDENTIFICATION</scope>
</reference>
<dbReference type="WBParaSite" id="MBELARI_LOCUS12320">
    <property type="protein sequence ID" value="MBELARI_LOCUS12320"/>
    <property type="gene ID" value="MBELARI_LOCUS12320"/>
</dbReference>
<evidence type="ECO:0000256" key="4">
    <source>
        <dbReference type="ARBA" id="ARBA00009172"/>
    </source>
</evidence>
<dbReference type="CDD" id="cd14473">
    <property type="entry name" value="FERM_B-lobe"/>
    <property type="match status" value="1"/>
</dbReference>
<dbReference type="InterPro" id="IPR000048">
    <property type="entry name" value="IQ_motif_EF-hand-BS"/>
</dbReference>
<dbReference type="Gene3D" id="2.30.30.40">
    <property type="entry name" value="SH3 Domains"/>
    <property type="match status" value="1"/>
</dbReference>
<feature type="region of interest" description="Disordered" evidence="18">
    <location>
        <begin position="2018"/>
        <end position="2062"/>
    </location>
</feature>
<comment type="subcellular location">
    <subcellularLocation>
        <location evidence="2">Cytoplasm</location>
    </subcellularLocation>
    <subcellularLocation>
        <location evidence="1">Membrane</location>
        <topology evidence="1">Multi-pass membrane protein</topology>
    </subcellularLocation>
</comment>
<dbReference type="PROSITE" id="PS51456">
    <property type="entry name" value="MYOSIN_MOTOR"/>
    <property type="match status" value="1"/>
</dbReference>
<dbReference type="InterPro" id="IPR001452">
    <property type="entry name" value="SH3_domain"/>
</dbReference>
<feature type="domain" description="FERM" evidence="21">
    <location>
        <begin position="2700"/>
        <end position="3009"/>
    </location>
</feature>
<evidence type="ECO:0000256" key="19">
    <source>
        <dbReference type="SAM" id="Phobius"/>
    </source>
</evidence>
<dbReference type="InterPro" id="IPR051567">
    <property type="entry name" value="Unconventional_Myosin_ATPase"/>
</dbReference>
<evidence type="ECO:0000256" key="18">
    <source>
        <dbReference type="SAM" id="MobiDB-lite"/>
    </source>
</evidence>
<dbReference type="GO" id="GO:0016459">
    <property type="term" value="C:myosin complex"/>
    <property type="evidence" value="ECO:0007669"/>
    <property type="project" value="UniProtKB-KW"/>
</dbReference>
<keyword evidence="10 17" id="KW-0067">ATP-binding</keyword>
<dbReference type="SMART" id="SM00015">
    <property type="entry name" value="IQ"/>
    <property type="match status" value="2"/>
</dbReference>
<evidence type="ECO:0000256" key="3">
    <source>
        <dbReference type="ARBA" id="ARBA00008314"/>
    </source>
</evidence>
<dbReference type="Pfam" id="PF02174">
    <property type="entry name" value="IRS"/>
    <property type="match status" value="1"/>
</dbReference>
<keyword evidence="14 17" id="KW-0505">Motor protein</keyword>
<feature type="transmembrane region" description="Helical" evidence="19">
    <location>
        <begin position="49"/>
        <end position="70"/>
    </location>
</feature>
<feature type="domain" description="SH3" evidence="20">
    <location>
        <begin position="2282"/>
        <end position="2347"/>
    </location>
</feature>
<dbReference type="GO" id="GO:0016020">
    <property type="term" value="C:membrane"/>
    <property type="evidence" value="ECO:0007669"/>
    <property type="project" value="UniProtKB-SubCell"/>
</dbReference>
<organism evidence="24 25">
    <name type="scientific">Mesorhabditis belari</name>
    <dbReference type="NCBI Taxonomy" id="2138241"/>
    <lineage>
        <taxon>Eukaryota</taxon>
        <taxon>Metazoa</taxon>
        <taxon>Ecdysozoa</taxon>
        <taxon>Nematoda</taxon>
        <taxon>Chromadorea</taxon>
        <taxon>Rhabditida</taxon>
        <taxon>Rhabditina</taxon>
        <taxon>Rhabditomorpha</taxon>
        <taxon>Rhabditoidea</taxon>
        <taxon>Rhabditidae</taxon>
        <taxon>Mesorhabditinae</taxon>
        <taxon>Mesorhabditis</taxon>
    </lineage>
</organism>
<dbReference type="InterPro" id="IPR000857">
    <property type="entry name" value="MyTH4_dom"/>
</dbReference>
<keyword evidence="13 19" id="KW-0472">Membrane</keyword>
<dbReference type="SMART" id="SM00326">
    <property type="entry name" value="SH3"/>
    <property type="match status" value="1"/>
</dbReference>
<dbReference type="SUPFAM" id="SSF103473">
    <property type="entry name" value="MFS general substrate transporter"/>
    <property type="match status" value="1"/>
</dbReference>
<dbReference type="InterPro" id="IPR036028">
    <property type="entry name" value="SH3-like_dom_sf"/>
</dbReference>
<evidence type="ECO:0000256" key="12">
    <source>
        <dbReference type="ARBA" id="ARBA00023123"/>
    </source>
</evidence>
<feature type="transmembrane region" description="Helical" evidence="19">
    <location>
        <begin position="290"/>
        <end position="311"/>
    </location>
</feature>
<dbReference type="PRINTS" id="PR00193">
    <property type="entry name" value="MYOSINHEAVY"/>
</dbReference>
<evidence type="ECO:0000256" key="16">
    <source>
        <dbReference type="PROSITE-ProRule" id="PRU00192"/>
    </source>
</evidence>
<evidence type="ECO:0000256" key="2">
    <source>
        <dbReference type="ARBA" id="ARBA00004496"/>
    </source>
</evidence>
<feature type="region of interest" description="Disordered" evidence="18">
    <location>
        <begin position="1928"/>
        <end position="1962"/>
    </location>
</feature>
<dbReference type="Pfam" id="PF00373">
    <property type="entry name" value="FERM_M"/>
    <property type="match status" value="1"/>
</dbReference>
<feature type="domain" description="MyTH4" evidence="22">
    <location>
        <begin position="1247"/>
        <end position="1396"/>
    </location>
</feature>
<dbReference type="Pfam" id="PF07653">
    <property type="entry name" value="SH3_2"/>
    <property type="match status" value="1"/>
</dbReference>
<accession>A0AAF3EEC4</accession>
<feature type="compositionally biased region" description="Acidic residues" evidence="18">
    <location>
        <begin position="2034"/>
        <end position="2045"/>
    </location>
</feature>
<dbReference type="GO" id="GO:0005524">
    <property type="term" value="F:ATP binding"/>
    <property type="evidence" value="ECO:0007669"/>
    <property type="project" value="UniProtKB-UniRule"/>
</dbReference>
<evidence type="ECO:0000313" key="24">
    <source>
        <dbReference type="Proteomes" id="UP000887575"/>
    </source>
</evidence>
<feature type="transmembrane region" description="Helical" evidence="19">
    <location>
        <begin position="221"/>
        <end position="240"/>
    </location>
</feature>
<dbReference type="InterPro" id="IPR001609">
    <property type="entry name" value="Myosin_head_motor_dom-like"/>
</dbReference>
<dbReference type="Gene3D" id="1.25.40.530">
    <property type="entry name" value="MyTH4 domain"/>
    <property type="match status" value="2"/>
</dbReference>
<feature type="domain" description="MyTH4" evidence="22">
    <location>
        <begin position="2539"/>
        <end position="2694"/>
    </location>
</feature>
<evidence type="ECO:0000256" key="14">
    <source>
        <dbReference type="ARBA" id="ARBA00023175"/>
    </source>
</evidence>
<feature type="transmembrane region" description="Helical" evidence="19">
    <location>
        <begin position="137"/>
        <end position="157"/>
    </location>
</feature>
<dbReference type="InterPro" id="IPR038185">
    <property type="entry name" value="MyTH4_dom_sf"/>
</dbReference>
<dbReference type="Pfam" id="PF05978">
    <property type="entry name" value="UNC-93"/>
    <property type="match status" value="1"/>
</dbReference>
<sequence>MSEKWRIGQLGFGLFLVSSAINSQGYIEIAVLRTIADEGETGISGNSGYYSLAINNFSSALITLILPFFIKKLKAKWCMSLGAFCQSIYLFGFLKLSPFSLYFLSSLLGIGGAFLWTSNGNFLVLNSSEENLSRNSCLMWSLYQGSQLSCALFLFILLLNKDLISSYRLAYSIFGSICLFGAITFAFLPENRILLRNEQEVEENNAIKITFSLLKTKKMRYLLVIFLFIGIETSFLSSIYTSCLLATTKLNDGKEISIAYSVFFIGIGEIFGGLLFGIDLKILKNFGKKHVISVGSLSILFAYLFTFINLPNDSPIHKTNSTGLIEPRFDLALFTSFLIGFGDSCWQTQVFPLIGSIFHGDSITSAFSLQQFFLTLSSTFPFYYGSILRLHWQLIIGGMITLISTLIFNEAGWLDTGHGYSVPVIVKILDPLTVSSVVSGQKMIVEEPSRLSLRKESNIHVQDILELSESSESHVLYALQERFRNRRIYTSLGNDLVFINPNEHLPIYDHSVINQIFKNKNDKGHIFATVRDIIARIREGSIDETIIFRGETGSGKSFNSFQAMRAAVKNAPSKSGKITEDHVEALHQIFHSFATARTSKNPISTRFGYSIDFNFKDNNIEGFSVKIVSPLEVSRIVSLRSNERNFNVFYELLSGLPENLREQFGFRDQQKFFYLTKGIGESIDSSDGSNFVKLEKSLETLGFSEDQRTFIYRLLASILHLGNIYFRQRKLPDGGDGVEFGSEREISLTSRLLEVNEQKWGSHFVNRFLKTENGIQSMSLNIEQALDTRDSIAQLLYEELFAWILGRISQNYKCLNAQGILRFIDMYGFERYASNGLHQLFINTFSEIDNGNVVEMLMKKPSGLLPLLDDECKFPKATDETYLQHTNLNHLDKSIYGKSRNKDKCEFSVRHYGGTVWYSVIDYIRSNRRAVPMGILNAFGFSHNQIIQQIFRPLCGREFGDFIQYSGQQHVRSMQLLFEQLNNSTIHFVSCVRGNAERIVAKFDLPTVSRQLRCLAVLDTTRFRVSNFPIRFEYSNFARRFRCLLPGMISIHQKIKEIINDVLLGQGFSFQQHYKIGSTLVFLSDRLANRLEMKREDVIDEAVIVLQKTIRGLIARREYRKKRKASIRIQAAFRGWKERKKYLEKLETRNRTLTQEARKNKRLLAYHEMIHGEIMMKNELSLGPIDHLDLGEEVMRTLESGLEGKKKETRTLHHYLSTPQQFIKPLISPITIEEFAEKNFKGHLLEVRRSPITTPFLMKICEADFSLSLSMFKLILKYSNDPNLSTEKLHQLAKFIIQMAISNIHLRDELFVQLSNQTYQNRNRENRERVWSLMLCALNSFPPSINVLAMLLGYFSTQSDPLKNSLMESLLRKLKTTNPTASRNYASNKLEQLSFTSRQTMAVQVDLPGIGDSFLVEAQPWTTTNELAARVLKEKGISNSNGWTVAIEIDDSIYAPMSGDFFHDVICEIEGVNSDRSIFYKYSNIGLGQNQQKVLTNGEMNRTKSSPVEKRRERILSAQQRDTSTDESSGSPRSQEEIGKEIYSYAMPWKGEMKQRSVSEDPRGVSRESMTRDERRNEYDTIRDHRPGSRAPSQNTLRRYHDSQQTFAQSQPMIQPIYVPQTTMQYMPMMPVMMTTNGMNQQMIQPIYGNITVQREPWHARDLSKDSLIDDRSDQIQQTPASSRLTERATSCDRVPSEYSNLSVASRIRRIPVPRENGDVDRFLDEVFQQVIPPDYDQRKISNVTIAASIKGGVNGLKANPPESNGYGSSDAYDYVQRNDINQENNHYSDGNPKYYQIYENDFKMNGDNEEVYGMARGRQRNLSSRQSNVTLQEQKRERHKSQPSRNVYKQNYNQQPMYVMVPMQMGQNGQPVIPQMMMCMPSAVTSPQMIGHVPSSRLSSYDYEDESDSPIGDMDPQRGFQQFVRQNRQGEQSMRAQLASRDALSPSYDTENGPKKGLSRIPTEMYRVVQNQVSNSEHPIPHKLPLTGMQFTQERAKKEREALTKLVEAAKHLPPPVDSIRLFRPPKRQQVEEVQEDEIPEEPQVEWQPPPPPPKEYIHNGSVQRSNPRLLQNSSEISLQSPQIPPITPPNGINGYQPQRQVPVFLPDQPLPIRQNPALTYVKQPWKLTIRKEMFYPGERLDDPQMISQAILKENRVPPELLGRQDEIPIGVKARVVESARKWPLYFAQIHEVVETRSNENIYLLLGLSETGIRLLVQNPLNKENPLKIQDHFEFGDVLSVESGVEKLILNTRNGMKVSLKTQKADFVRAQIERCLKGKIKEKVFKRAAADYITKEPNLLSFVKGDVIEIIEVDDDDEKPARGWLYGRIGNRYGHLPEDYVSELDAVMDVTPMSPIVSEIAEPQPQPPPLPIDDMSSARPLKIQTARQQKGFFGQRREQADESPRSIGYPPRDSYREAPRDPRYRYDGRELQPVTGPRDFIGGAQSGGGYSRSYQSYHQSHQSGGGGLSSSGRRALTDINDYNFEDAYEMGSIGNDKHTMMEFALMYYRNAKGGDSQERGRRNFKEWTWRDVADKVKWTDRQIQQSLIRIENYEANKLAMEAFGCIMRYMGDIELKKGETKTDCVYRLLLICQKHEAMKDEVYCQVIRQTTSNRSNRPDSLTLGWRLFIVLTAYFTCSDGMWPYLTKYIMDTANDSRRACHGTAQICLQNLLKTKKYGGRKFLLSGAELEQITMYGNSLKRQQYLLPGGNAKLVNTRIVTVIEEVLQELCNDLNIRSPAEQQEFCLCVAVKNEPNLIFTANDEYVLDICTEMEHKNKSFDFLLRRAVWIYPLRLDNMMYIDVMFNQLLGDYLDGLFCSHMPSGQLSATSMDDVAKMGAYLYLSSQQKGQSHINPKNVYSLVPSTVIDRSVGPDQWASRVQYKMSNIDSMIDQTTARMHFLQILDKWPLFGASTFRVIRSNRAETKDEFILSIQRRGVQLLRPHVNSVFEEWPFSQVLSTNKYEKDRETMLDLKLGTLKEHKNITLQTNQAVDIIRLLGQYIYVDSQKRASS</sequence>
<feature type="compositionally biased region" description="Polar residues" evidence="18">
    <location>
        <begin position="1591"/>
        <end position="1603"/>
    </location>
</feature>
<dbReference type="InterPro" id="IPR036259">
    <property type="entry name" value="MFS_trans_sf"/>
</dbReference>
<dbReference type="InterPro" id="IPR002404">
    <property type="entry name" value="IRS_PTB"/>
</dbReference>
<dbReference type="Pfam" id="PF00612">
    <property type="entry name" value="IQ"/>
    <property type="match status" value="2"/>
</dbReference>
<dbReference type="Gene3D" id="1.20.5.190">
    <property type="match status" value="1"/>
</dbReference>
<dbReference type="PANTHER" id="PTHR22692:SF26">
    <property type="entry name" value="SH3 DOMAIN-CONTAINING PROTEIN"/>
    <property type="match status" value="1"/>
</dbReference>
<dbReference type="Gene3D" id="1.20.120.720">
    <property type="entry name" value="Myosin VI head, motor domain, U50 subdomain"/>
    <property type="match status" value="1"/>
</dbReference>
<evidence type="ECO:0000259" key="20">
    <source>
        <dbReference type="PROSITE" id="PS50002"/>
    </source>
</evidence>
<comment type="similarity">
    <text evidence="3 17">Belongs to the TRAFAC class myosin-kinesin ATPase superfamily. Myosin family.</text>
</comment>
<dbReference type="Gene3D" id="2.30.29.30">
    <property type="entry name" value="Pleckstrin-homology domain (PH domain)/Phosphotyrosine-binding domain (PTB)"/>
    <property type="match status" value="1"/>
</dbReference>
<dbReference type="InterPro" id="IPR019748">
    <property type="entry name" value="FERM_central"/>
</dbReference>
<dbReference type="GO" id="GO:0003774">
    <property type="term" value="F:cytoskeletal motor activity"/>
    <property type="evidence" value="ECO:0007669"/>
    <property type="project" value="UniProtKB-UniRule"/>
</dbReference>
<dbReference type="SUPFAM" id="SSF50044">
    <property type="entry name" value="SH3-domain"/>
    <property type="match status" value="1"/>
</dbReference>
<dbReference type="InterPro" id="IPR027417">
    <property type="entry name" value="P-loop_NTPase"/>
</dbReference>
<feature type="region of interest" description="Disordered" evidence="18">
    <location>
        <begin position="1496"/>
        <end position="1539"/>
    </location>
</feature>
<feature type="transmembrane region" description="Helical" evidence="19">
    <location>
        <begin position="260"/>
        <end position="278"/>
    </location>
</feature>
<dbReference type="SUPFAM" id="SSF52540">
    <property type="entry name" value="P-loop containing nucleoside triphosphate hydrolases"/>
    <property type="match status" value="1"/>
</dbReference>
<evidence type="ECO:0000259" key="21">
    <source>
        <dbReference type="PROSITE" id="PS50057"/>
    </source>
</evidence>
<keyword evidence="15 17" id="KW-0009">Actin-binding</keyword>
<feature type="compositionally biased region" description="Polar residues" evidence="18">
    <location>
        <begin position="1496"/>
        <end position="1506"/>
    </location>
</feature>
<dbReference type="Gene3D" id="3.40.850.10">
    <property type="entry name" value="Kinesin motor domain"/>
    <property type="match status" value="1"/>
</dbReference>
<dbReference type="PROSITE" id="PS50002">
    <property type="entry name" value="SH3"/>
    <property type="match status" value="1"/>
</dbReference>
<evidence type="ECO:0000256" key="17">
    <source>
        <dbReference type="PROSITE-ProRule" id="PRU00782"/>
    </source>
</evidence>
<keyword evidence="7 19" id="KW-0812">Transmembrane</keyword>
<dbReference type="Proteomes" id="UP000887575">
    <property type="component" value="Unassembled WGS sequence"/>
</dbReference>
<feature type="binding site" evidence="17">
    <location>
        <begin position="550"/>
        <end position="557"/>
    </location>
    <ligand>
        <name>ATP</name>
        <dbReference type="ChEBI" id="CHEBI:30616"/>
    </ligand>
</feature>
<feature type="transmembrane region" description="Helical" evidence="19">
    <location>
        <begin position="169"/>
        <end position="188"/>
    </location>
</feature>
<evidence type="ECO:0000259" key="23">
    <source>
        <dbReference type="PROSITE" id="PS51456"/>
    </source>
</evidence>
<keyword evidence="12 17" id="KW-0518">Myosin</keyword>
<feature type="transmembrane region" description="Helical" evidence="19">
    <location>
        <begin position="77"/>
        <end position="96"/>
    </location>
</feature>
<evidence type="ECO:0000256" key="5">
    <source>
        <dbReference type="ARBA" id="ARBA00022443"/>
    </source>
</evidence>
<dbReference type="InterPro" id="IPR019749">
    <property type="entry name" value="Band_41_domain"/>
</dbReference>
<keyword evidence="9 17" id="KW-0547">Nucleotide-binding</keyword>
<name>A0AAF3EEC4_9BILA</name>
<dbReference type="PANTHER" id="PTHR22692">
    <property type="entry name" value="MYOSIN VII, XV"/>
    <property type="match status" value="1"/>
</dbReference>
<dbReference type="SMART" id="SM00242">
    <property type="entry name" value="MYSc"/>
    <property type="match status" value="1"/>
</dbReference>
<evidence type="ECO:0000313" key="25">
    <source>
        <dbReference type="WBParaSite" id="MBELARI_LOCUS12320"/>
    </source>
</evidence>
<evidence type="ECO:0000256" key="6">
    <source>
        <dbReference type="ARBA" id="ARBA00022490"/>
    </source>
</evidence>
<proteinExistence type="inferred from homology"/>
<feature type="region of interest" description="Disordered" evidence="18">
    <location>
        <begin position="2391"/>
        <end position="2473"/>
    </location>
</feature>
<dbReference type="PROSITE" id="PS50096">
    <property type="entry name" value="IQ"/>
    <property type="match status" value="2"/>
</dbReference>
<feature type="transmembrane region" description="Helical" evidence="19">
    <location>
        <begin position="366"/>
        <end position="384"/>
    </location>
</feature>
<dbReference type="InterPro" id="IPR011993">
    <property type="entry name" value="PH-like_dom_sf"/>
</dbReference>
<keyword evidence="6" id="KW-0963">Cytoplasm</keyword>
<comment type="similarity">
    <text evidence="4">Belongs to the unc-93 family.</text>
</comment>
<keyword evidence="11 19" id="KW-1133">Transmembrane helix</keyword>
<dbReference type="SMART" id="SM00295">
    <property type="entry name" value="B41"/>
    <property type="match status" value="1"/>
</dbReference>
<dbReference type="SMART" id="SM00139">
    <property type="entry name" value="MyTH4"/>
    <property type="match status" value="2"/>
</dbReference>
<feature type="region of interest" description="Actin-binding" evidence="17">
    <location>
        <begin position="974"/>
        <end position="996"/>
    </location>
</feature>
<dbReference type="Pfam" id="PF00063">
    <property type="entry name" value="Myosin_head"/>
    <property type="match status" value="2"/>
</dbReference>
<dbReference type="InterPro" id="IPR036961">
    <property type="entry name" value="Kinesin_motor_dom_sf"/>
</dbReference>
<evidence type="ECO:0000256" key="10">
    <source>
        <dbReference type="ARBA" id="ARBA00022840"/>
    </source>
</evidence>
<dbReference type="Gene3D" id="1.20.58.530">
    <property type="match status" value="1"/>
</dbReference>
<feature type="compositionally biased region" description="Low complexity" evidence="18">
    <location>
        <begin position="2452"/>
        <end position="2463"/>
    </location>
</feature>
<evidence type="ECO:0000256" key="15">
    <source>
        <dbReference type="ARBA" id="ARBA00023203"/>
    </source>
</evidence>
<dbReference type="PROSITE" id="PS50057">
    <property type="entry name" value="FERM_3"/>
    <property type="match status" value="1"/>
</dbReference>
<dbReference type="CDD" id="cd23767">
    <property type="entry name" value="IQCD"/>
    <property type="match status" value="1"/>
</dbReference>
<keyword evidence="24" id="KW-1185">Reference proteome</keyword>
<evidence type="ECO:0000256" key="9">
    <source>
        <dbReference type="ARBA" id="ARBA00022741"/>
    </source>
</evidence>